<evidence type="ECO:0000256" key="1">
    <source>
        <dbReference type="SAM" id="Coils"/>
    </source>
</evidence>
<gene>
    <name evidence="2" type="primary">ORF49761</name>
</gene>
<protein>
    <submittedName>
        <fullName evidence="2">Uncharacterized protein</fullName>
    </submittedName>
</protein>
<sequence>LDTLTQECTELRENIVNLKKELSRNQEDLTSKTDILHQMETKLDEQEREIVRLGEVSNNDLEQLKQKLNEAEDILNEKITRIKYLEDHTADLEGKVGVVMRTKSEDDVQHNVATAALKSQLEMMQMDVEDKDGVIQELNTKISNFESQFEILSQEKVNIDQAETSLKCELLELKTVLDEERQKVAQSKINEDTLNERINS</sequence>
<feature type="non-terminal residue" evidence="2">
    <location>
        <position position="1"/>
    </location>
</feature>
<proteinExistence type="predicted"/>
<feature type="coiled-coil region" evidence="1">
    <location>
        <begin position="135"/>
        <end position="197"/>
    </location>
</feature>
<organism evidence="2">
    <name type="scientific">Arion vulgaris</name>
    <dbReference type="NCBI Taxonomy" id="1028688"/>
    <lineage>
        <taxon>Eukaryota</taxon>
        <taxon>Metazoa</taxon>
        <taxon>Spiralia</taxon>
        <taxon>Lophotrochozoa</taxon>
        <taxon>Mollusca</taxon>
        <taxon>Gastropoda</taxon>
        <taxon>Heterobranchia</taxon>
        <taxon>Euthyneura</taxon>
        <taxon>Panpulmonata</taxon>
        <taxon>Eupulmonata</taxon>
        <taxon>Stylommatophora</taxon>
        <taxon>Helicina</taxon>
        <taxon>Arionoidea</taxon>
        <taxon>Arionidae</taxon>
        <taxon>Arion</taxon>
    </lineage>
</organism>
<reference evidence="2" key="1">
    <citation type="submission" date="2014-12" db="EMBL/GenBank/DDBJ databases">
        <title>Insight into the proteome of Arion vulgaris.</title>
        <authorList>
            <person name="Aradska J."/>
            <person name="Bulat T."/>
            <person name="Smidak R."/>
            <person name="Sarate P."/>
            <person name="Gangsoo J."/>
            <person name="Sialana F."/>
            <person name="Bilban M."/>
            <person name="Lubec G."/>
        </authorList>
    </citation>
    <scope>NUCLEOTIDE SEQUENCE</scope>
    <source>
        <tissue evidence="2">Skin</tissue>
    </source>
</reference>
<feature type="coiled-coil region" evidence="1">
    <location>
        <begin position="1"/>
        <end position="81"/>
    </location>
</feature>
<accession>A0A0B6Z5E5</accession>
<dbReference type="EMBL" id="HACG01016999">
    <property type="protein sequence ID" value="CEK63864.1"/>
    <property type="molecule type" value="Transcribed_RNA"/>
</dbReference>
<dbReference type="AlphaFoldDB" id="A0A0B6Z5E5"/>
<feature type="non-terminal residue" evidence="2">
    <location>
        <position position="200"/>
    </location>
</feature>
<evidence type="ECO:0000313" key="2">
    <source>
        <dbReference type="EMBL" id="CEK63864.1"/>
    </source>
</evidence>
<keyword evidence="1" id="KW-0175">Coiled coil</keyword>
<name>A0A0B6Z5E5_9EUPU</name>